<dbReference type="Proteomes" id="UP000199517">
    <property type="component" value="Unassembled WGS sequence"/>
</dbReference>
<keyword evidence="2" id="KW-0488">Methylation</keyword>
<dbReference type="PROSITE" id="PS50885">
    <property type="entry name" value="HAMP"/>
    <property type="match status" value="1"/>
</dbReference>
<accession>A0A1I1VU35</accession>
<feature type="compositionally biased region" description="Low complexity" evidence="5">
    <location>
        <begin position="533"/>
        <end position="553"/>
    </location>
</feature>
<dbReference type="STRING" id="32040.SAMN04489710_107165"/>
<dbReference type="InterPro" id="IPR004089">
    <property type="entry name" value="MCPsignal_dom"/>
</dbReference>
<dbReference type="Pfam" id="PF00015">
    <property type="entry name" value="MCPsignal"/>
    <property type="match status" value="1"/>
</dbReference>
<gene>
    <name evidence="9" type="ORF">SAMN04489710_107165</name>
</gene>
<dbReference type="CDD" id="cd11386">
    <property type="entry name" value="MCP_signal"/>
    <property type="match status" value="1"/>
</dbReference>
<name>A0A1I1VU35_9BURK</name>
<evidence type="ECO:0000256" key="2">
    <source>
        <dbReference type="ARBA" id="ARBA00022481"/>
    </source>
</evidence>
<dbReference type="AlphaFoldDB" id="A0A1I1VU35"/>
<comment type="similarity">
    <text evidence="3">Belongs to the methyl-accepting chemotaxis (MCP) protein family.</text>
</comment>
<dbReference type="SUPFAM" id="SSF58104">
    <property type="entry name" value="Methyl-accepting chemotaxis protein (MCP) signaling domain"/>
    <property type="match status" value="1"/>
</dbReference>
<dbReference type="OrthoDB" id="9763018at2"/>
<feature type="compositionally biased region" description="Low complexity" evidence="5">
    <location>
        <begin position="565"/>
        <end position="584"/>
    </location>
</feature>
<evidence type="ECO:0000259" key="7">
    <source>
        <dbReference type="PROSITE" id="PS50111"/>
    </source>
</evidence>
<keyword evidence="6" id="KW-0812">Transmembrane</keyword>
<dbReference type="GO" id="GO:0006935">
    <property type="term" value="P:chemotaxis"/>
    <property type="evidence" value="ECO:0007669"/>
    <property type="project" value="InterPro"/>
</dbReference>
<feature type="transmembrane region" description="Helical" evidence="6">
    <location>
        <begin position="13"/>
        <end position="33"/>
    </location>
</feature>
<dbReference type="PROSITE" id="PS50111">
    <property type="entry name" value="CHEMOTAXIS_TRANSDUC_2"/>
    <property type="match status" value="1"/>
</dbReference>
<dbReference type="Pfam" id="PF12729">
    <property type="entry name" value="4HB_MCP_1"/>
    <property type="match status" value="1"/>
</dbReference>
<comment type="subcellular location">
    <subcellularLocation>
        <location evidence="1">Membrane</location>
    </subcellularLocation>
</comment>
<reference evidence="10" key="1">
    <citation type="submission" date="2016-10" db="EMBL/GenBank/DDBJ databases">
        <authorList>
            <person name="Varghese N."/>
            <person name="Submissions S."/>
        </authorList>
    </citation>
    <scope>NUCLEOTIDE SEQUENCE [LARGE SCALE GENOMIC DNA]</scope>
    <source>
        <strain evidence="10">DSM 7481</strain>
    </source>
</reference>
<feature type="domain" description="HAMP" evidence="8">
    <location>
        <begin position="231"/>
        <end position="270"/>
    </location>
</feature>
<dbReference type="GO" id="GO:0007165">
    <property type="term" value="P:signal transduction"/>
    <property type="evidence" value="ECO:0007669"/>
    <property type="project" value="UniProtKB-KW"/>
</dbReference>
<feature type="region of interest" description="Disordered" evidence="5">
    <location>
        <begin position="525"/>
        <end position="593"/>
    </location>
</feature>
<keyword evidence="10" id="KW-1185">Reference proteome</keyword>
<organism evidence="9 10">
    <name type="scientific">Paracidovorax konjaci</name>
    <dbReference type="NCBI Taxonomy" id="32040"/>
    <lineage>
        <taxon>Bacteria</taxon>
        <taxon>Pseudomonadati</taxon>
        <taxon>Pseudomonadota</taxon>
        <taxon>Betaproteobacteria</taxon>
        <taxon>Burkholderiales</taxon>
        <taxon>Comamonadaceae</taxon>
        <taxon>Paracidovorax</taxon>
    </lineage>
</organism>
<protein>
    <submittedName>
        <fullName evidence="9">Methyl-accepting chemotaxis protein</fullName>
    </submittedName>
</protein>
<feature type="compositionally biased region" description="Pro residues" evidence="5">
    <location>
        <begin position="554"/>
        <end position="564"/>
    </location>
</feature>
<evidence type="ECO:0000256" key="3">
    <source>
        <dbReference type="ARBA" id="ARBA00029447"/>
    </source>
</evidence>
<dbReference type="Gene3D" id="1.10.287.950">
    <property type="entry name" value="Methyl-accepting chemotaxis protein"/>
    <property type="match status" value="1"/>
</dbReference>
<dbReference type="InterPro" id="IPR024478">
    <property type="entry name" value="HlyB_4HB_MCP"/>
</dbReference>
<dbReference type="PANTHER" id="PTHR43531:SF14">
    <property type="entry name" value="METHYL-ACCEPTING CHEMOTAXIS PROTEIN I-RELATED"/>
    <property type="match status" value="1"/>
</dbReference>
<dbReference type="InterPro" id="IPR051310">
    <property type="entry name" value="MCP_chemotaxis"/>
</dbReference>
<evidence type="ECO:0000313" key="9">
    <source>
        <dbReference type="EMBL" id="SFD86239.1"/>
    </source>
</evidence>
<proteinExistence type="inferred from homology"/>
<dbReference type="GO" id="GO:0004888">
    <property type="term" value="F:transmembrane signaling receptor activity"/>
    <property type="evidence" value="ECO:0007669"/>
    <property type="project" value="InterPro"/>
</dbReference>
<evidence type="ECO:0000256" key="5">
    <source>
        <dbReference type="SAM" id="MobiDB-lite"/>
    </source>
</evidence>
<evidence type="ECO:0000256" key="4">
    <source>
        <dbReference type="PROSITE-ProRule" id="PRU00284"/>
    </source>
</evidence>
<dbReference type="FunFam" id="1.10.287.950:FF:000001">
    <property type="entry name" value="Methyl-accepting chemotaxis sensory transducer"/>
    <property type="match status" value="1"/>
</dbReference>
<keyword evidence="4" id="KW-0807">Transducer</keyword>
<evidence type="ECO:0000313" key="10">
    <source>
        <dbReference type="Proteomes" id="UP000199517"/>
    </source>
</evidence>
<keyword evidence="6" id="KW-0472">Membrane</keyword>
<evidence type="ECO:0000259" key="8">
    <source>
        <dbReference type="PROSITE" id="PS50885"/>
    </source>
</evidence>
<dbReference type="RefSeq" id="WP_092952834.1">
    <property type="nucleotide sequence ID" value="NZ_FOMQ01000007.1"/>
</dbReference>
<dbReference type="GO" id="GO:0005886">
    <property type="term" value="C:plasma membrane"/>
    <property type="evidence" value="ECO:0007669"/>
    <property type="project" value="TreeGrafter"/>
</dbReference>
<dbReference type="PANTHER" id="PTHR43531">
    <property type="entry name" value="PROTEIN ICFG"/>
    <property type="match status" value="1"/>
</dbReference>
<evidence type="ECO:0000256" key="1">
    <source>
        <dbReference type="ARBA" id="ARBA00004370"/>
    </source>
</evidence>
<dbReference type="EMBL" id="FOMQ01000007">
    <property type="protein sequence ID" value="SFD86239.1"/>
    <property type="molecule type" value="Genomic_DNA"/>
</dbReference>
<feature type="domain" description="Methyl-accepting transducer" evidence="7">
    <location>
        <begin position="275"/>
        <end position="504"/>
    </location>
</feature>
<dbReference type="InterPro" id="IPR004090">
    <property type="entry name" value="Chemotax_Me-accpt_rcpt"/>
</dbReference>
<sequence length="593" mass="61854">MEWFKRLKVGTKLIAGFLAVAAIGALIGTAGILRSSEINDLADLMYDREIAGLSHASEANIQLIGASRAIRSAVLAVTQDERRAHIASVQMRLKAMHEELAKTGNFFVTDEGRARVLETQQAVQAYDAGLQSVLALLQTEDLSNTRASMLKINEVRQIADKADELLGQLVDRKKLNAKELNDQTSVIYQRVRLILISLTVGGVILGVAIGALLTRGLTGQLGGEPADVALVAGAIARGDLTYPIDVSRAKPGSVVSAMQRMQASLREVVGTVRSSSGNIAVGATQIATGNADLSQRTEEQASNLEETAASMEELTSTVMSSADTARQAAELAQSASQAAQRGGEVVGQVVSMMGEINTSSQKIADIIGVIDGIAFQTNILALNAAVEAARAGEQGRGFAVVASEVRSLAQKSAEAAKEIKTLIHDSVEKVANGGQLVNAAGTSMEDIVGQVRRVSNLIQEITSATQEQTSGLSQINEAVMQIDQVTQQNAALVEESAAAADSLNLQVKQLVAAVDVFKIDDAAPAAPRPPAAAVPGAARPQARALPAQAGKRPAPAPLPRPAAAPRPALASANAPKAAASSQASKDNGEWETF</sequence>
<dbReference type="InterPro" id="IPR003660">
    <property type="entry name" value="HAMP_dom"/>
</dbReference>
<keyword evidence="6" id="KW-1133">Transmembrane helix</keyword>
<dbReference type="PRINTS" id="PR00260">
    <property type="entry name" value="CHEMTRNSDUCR"/>
</dbReference>
<dbReference type="SMART" id="SM00283">
    <property type="entry name" value="MA"/>
    <property type="match status" value="1"/>
</dbReference>
<evidence type="ECO:0000256" key="6">
    <source>
        <dbReference type="SAM" id="Phobius"/>
    </source>
</evidence>
<feature type="transmembrane region" description="Helical" evidence="6">
    <location>
        <begin position="193"/>
        <end position="213"/>
    </location>
</feature>